<dbReference type="PROSITE" id="PS01246">
    <property type="entry name" value="UPF0003"/>
    <property type="match status" value="1"/>
</dbReference>
<evidence type="ECO:0000259" key="8">
    <source>
        <dbReference type="Pfam" id="PF00924"/>
    </source>
</evidence>
<evidence type="ECO:0000256" key="4">
    <source>
        <dbReference type="ARBA" id="ARBA00022692"/>
    </source>
</evidence>
<keyword evidence="3" id="KW-1003">Cell membrane</keyword>
<protein>
    <submittedName>
        <fullName evidence="11">Mechanosensitive ion channel protein MscS</fullName>
    </submittedName>
</protein>
<feature type="domain" description="Mechanosensitive ion channel MscS C-terminal" evidence="9">
    <location>
        <begin position="266"/>
        <end position="350"/>
    </location>
</feature>
<evidence type="ECO:0000256" key="3">
    <source>
        <dbReference type="ARBA" id="ARBA00022475"/>
    </source>
</evidence>
<proteinExistence type="inferred from homology"/>
<dbReference type="Proteomes" id="UP000229757">
    <property type="component" value="Chromosome"/>
</dbReference>
<evidence type="ECO:0000313" key="11">
    <source>
        <dbReference type="EMBL" id="ATX77678.1"/>
    </source>
</evidence>
<dbReference type="InterPro" id="IPR010920">
    <property type="entry name" value="LSM_dom_sf"/>
</dbReference>
<dbReference type="Pfam" id="PF21082">
    <property type="entry name" value="MS_channel_3rd"/>
    <property type="match status" value="1"/>
</dbReference>
<feature type="transmembrane region" description="Helical" evidence="7">
    <location>
        <begin position="21"/>
        <end position="41"/>
    </location>
</feature>
<organism evidence="11 12">
    <name type="scientific">Reinekea forsetii</name>
    <dbReference type="NCBI Taxonomy" id="1336806"/>
    <lineage>
        <taxon>Bacteria</taxon>
        <taxon>Pseudomonadati</taxon>
        <taxon>Pseudomonadota</taxon>
        <taxon>Gammaproteobacteria</taxon>
        <taxon>Oceanospirillales</taxon>
        <taxon>Saccharospirillaceae</taxon>
        <taxon>Reinekea</taxon>
    </lineage>
</organism>
<dbReference type="InterPro" id="IPR006685">
    <property type="entry name" value="MscS_channel_2nd"/>
</dbReference>
<dbReference type="InterPro" id="IPR023408">
    <property type="entry name" value="MscS_beta-dom_sf"/>
</dbReference>
<dbReference type="InterPro" id="IPR049142">
    <property type="entry name" value="MS_channel_1st"/>
</dbReference>
<keyword evidence="12" id="KW-1185">Reference proteome</keyword>
<dbReference type="RefSeq" id="WP_227003683.1">
    <property type="nucleotide sequence ID" value="NZ_CP011797.1"/>
</dbReference>
<evidence type="ECO:0000256" key="1">
    <source>
        <dbReference type="ARBA" id="ARBA00004651"/>
    </source>
</evidence>
<dbReference type="SUPFAM" id="SSF82861">
    <property type="entry name" value="Mechanosensitive channel protein MscS (YggB), transmembrane region"/>
    <property type="match status" value="1"/>
</dbReference>
<evidence type="ECO:0000259" key="9">
    <source>
        <dbReference type="Pfam" id="PF21082"/>
    </source>
</evidence>
<dbReference type="PANTHER" id="PTHR43634">
    <property type="entry name" value="OW CONDUCTANCE MECHANOSENSITIVE CHANNEL"/>
    <property type="match status" value="1"/>
</dbReference>
<keyword evidence="5 7" id="KW-1133">Transmembrane helix</keyword>
<name>A0A2K8KSH9_9GAMM</name>
<evidence type="ECO:0000256" key="6">
    <source>
        <dbReference type="ARBA" id="ARBA00023136"/>
    </source>
</evidence>
<evidence type="ECO:0000256" key="5">
    <source>
        <dbReference type="ARBA" id="ARBA00022989"/>
    </source>
</evidence>
<dbReference type="KEGG" id="rfo:REIFOR_02553"/>
<dbReference type="SUPFAM" id="SSF50182">
    <property type="entry name" value="Sm-like ribonucleoproteins"/>
    <property type="match status" value="1"/>
</dbReference>
<dbReference type="Gene3D" id="3.30.70.100">
    <property type="match status" value="1"/>
</dbReference>
<dbReference type="InterPro" id="IPR011066">
    <property type="entry name" value="MscS_channel_C_sf"/>
</dbReference>
<feature type="domain" description="Mechanosensitive ion channel MscS" evidence="8">
    <location>
        <begin position="188"/>
        <end position="257"/>
    </location>
</feature>
<gene>
    <name evidence="11" type="primary">mscS</name>
    <name evidence="11" type="ORF">REIFOR_02553</name>
</gene>
<evidence type="ECO:0000259" key="10">
    <source>
        <dbReference type="Pfam" id="PF21088"/>
    </source>
</evidence>
<keyword evidence="4 7" id="KW-0812">Transmembrane</keyword>
<dbReference type="GO" id="GO:0005886">
    <property type="term" value="C:plasma membrane"/>
    <property type="evidence" value="ECO:0007669"/>
    <property type="project" value="UniProtKB-SubCell"/>
</dbReference>
<accession>A0A2K8KSH9</accession>
<comment type="similarity">
    <text evidence="2">Belongs to the MscS (TC 1.A.23) family.</text>
</comment>
<dbReference type="Gene3D" id="2.30.30.60">
    <property type="match status" value="1"/>
</dbReference>
<feature type="domain" description="Mechanosensitive ion channel transmembrane helices 2/3" evidence="10">
    <location>
        <begin position="147"/>
        <end position="187"/>
    </location>
</feature>
<dbReference type="SUPFAM" id="SSF82689">
    <property type="entry name" value="Mechanosensitive channel protein MscS (YggB), C-terminal domain"/>
    <property type="match status" value="1"/>
</dbReference>
<dbReference type="AlphaFoldDB" id="A0A2K8KSH9"/>
<dbReference type="Gene3D" id="1.10.287.1260">
    <property type="match status" value="1"/>
</dbReference>
<evidence type="ECO:0000313" key="12">
    <source>
        <dbReference type="Proteomes" id="UP000229757"/>
    </source>
</evidence>
<evidence type="ECO:0000256" key="7">
    <source>
        <dbReference type="SAM" id="Phobius"/>
    </source>
</evidence>
<dbReference type="Pfam" id="PF00924">
    <property type="entry name" value="MS_channel_2nd"/>
    <property type="match status" value="1"/>
</dbReference>
<dbReference type="InterPro" id="IPR006686">
    <property type="entry name" value="MscS_channel_CS"/>
</dbReference>
<comment type="subcellular location">
    <subcellularLocation>
        <location evidence="1">Cell membrane</location>
        <topology evidence="1">Multi-pass membrane protein</topology>
    </subcellularLocation>
</comment>
<evidence type="ECO:0000256" key="2">
    <source>
        <dbReference type="ARBA" id="ARBA00008017"/>
    </source>
</evidence>
<dbReference type="InterPro" id="IPR045042">
    <property type="entry name" value="YnaI-like"/>
</dbReference>
<sequence>MDFFTSAMAELERWLAVSAEFSWIVQVFVIVLLTLFANYFVRKLFDRLSSASVQTSVHFDDMVVETARKPVRFFIWIFGMLLAADVVKDVSNEAIFDIIEPIREVSFIVLLAWFAVRFIHQGELTVQMPGVLVNPMDATTASALGKLMRLSIIITTSLVVLQTLGFSVSGVLAFGGIGGIAVGFAAKDLLANFFGGLMIYLDQPFKVGDWVRSPDKEIEGTVENIGWRLTRIRTFDKRPLYVPNATFANISVENPSRMLCRRIKETVGLRYDDASKVAQVVSDVKQMLIEHKDIDNDQTMIVNVDAFAASSINFFIYTFTKTTDWIEFHAIKQDVMFKVIEIVARNQAEFAFPTQTLHIKHEPEVQAPDRAG</sequence>
<dbReference type="InterPro" id="IPR049278">
    <property type="entry name" value="MS_channel_C"/>
</dbReference>
<dbReference type="EMBL" id="CP011797">
    <property type="protein sequence ID" value="ATX77678.1"/>
    <property type="molecule type" value="Genomic_DNA"/>
</dbReference>
<reference evidence="11 12" key="1">
    <citation type="journal article" date="2017" name="Environ. Microbiol.">
        <title>Genomic and physiological analyses of 'Reinekea forsetii' reveal a versatile opportunistic lifestyle during spring algae blooms.</title>
        <authorList>
            <person name="Avci B."/>
            <person name="Hahnke R.L."/>
            <person name="Chafee M."/>
            <person name="Fischer T."/>
            <person name="Gruber-Vodicka H."/>
            <person name="Tegetmeyer H.E."/>
            <person name="Harder J."/>
            <person name="Fuchs B.M."/>
            <person name="Amann R.I."/>
            <person name="Teeling H."/>
        </authorList>
    </citation>
    <scope>NUCLEOTIDE SEQUENCE [LARGE SCALE GENOMIC DNA]</scope>
    <source>
        <strain evidence="11 12">Hel1_31_D35</strain>
    </source>
</reference>
<dbReference type="InterPro" id="IPR011014">
    <property type="entry name" value="MscS_channel_TM-2"/>
</dbReference>
<dbReference type="PANTHER" id="PTHR43634:SF2">
    <property type="entry name" value="LOW CONDUCTANCE MECHANOSENSITIVE CHANNEL YNAI"/>
    <property type="match status" value="1"/>
</dbReference>
<dbReference type="Pfam" id="PF21088">
    <property type="entry name" value="MS_channel_1st"/>
    <property type="match status" value="1"/>
</dbReference>
<dbReference type="GO" id="GO:0008381">
    <property type="term" value="F:mechanosensitive monoatomic ion channel activity"/>
    <property type="evidence" value="ECO:0007669"/>
    <property type="project" value="UniProtKB-ARBA"/>
</dbReference>
<keyword evidence="6 7" id="KW-0472">Membrane</keyword>